<comment type="caution">
    <text evidence="2">The sequence shown here is derived from an EMBL/GenBank/DDBJ whole genome shotgun (WGS) entry which is preliminary data.</text>
</comment>
<evidence type="ECO:0000313" key="3">
    <source>
        <dbReference type="Proteomes" id="UP000239156"/>
    </source>
</evidence>
<dbReference type="VEuPathDB" id="FungiDB:PSTT_05836"/>
<feature type="non-terminal residue" evidence="2">
    <location>
        <position position="852"/>
    </location>
</feature>
<gene>
    <name evidence="2" type="ORF">PSTT_05836</name>
</gene>
<keyword evidence="3" id="KW-1185">Reference proteome</keyword>
<name>A0A2S4VMJ1_9BASI</name>
<proteinExistence type="predicted"/>
<evidence type="ECO:0000256" key="1">
    <source>
        <dbReference type="SAM" id="MobiDB-lite"/>
    </source>
</evidence>
<reference evidence="2" key="1">
    <citation type="submission" date="2017-12" db="EMBL/GenBank/DDBJ databases">
        <title>Gene loss provides genomic basis for host adaptation in cereal stripe rust fungi.</title>
        <authorList>
            <person name="Xia C."/>
        </authorList>
    </citation>
    <scope>NUCLEOTIDE SEQUENCE [LARGE SCALE GENOMIC DNA]</scope>
    <source>
        <strain evidence="2">93-210</strain>
    </source>
</reference>
<sequence length="852" mass="97745">MYPNSSYLRHSALTLCYFACGITLAYPPLPGSGVEGFFGFEHDSGQGDLFEVYKQGQSLNRKRPPESQPAASPSFVEAHGTDVSGYHSYQADHPMNTLMPLPHGQKRQKAGSCAYDEISLMPGFESTHANSHQTFRPTGMRNGIQVYMDDTSVYPEGFPQEIHHNLNHGRPFSEQGETYSFPPNPSFGLVSRDDALVNSVVNNPDADRLSGVDKELGDIDFDWYTAMDQLDLSTFPDLDLAGHDHIKVPDDATTQHHPQSQSLSKSRGFLPIGSSQYITTTQTTHEGENCHASGLENNLQHFQPQNVERIWNKEKELQQSLNLIPMDLEEKVDKCLGKIKLPRKRMHMSDQFLDGFISQFRIKLTEIFKTFSQGCSRDLILEGKPTMRISQNQHNGFYVIRVICNSQTQTEPQAGRLKVQGQGPIMLMFIRLIEWLLLINKLILMKMAETGNQSFQESSHCIYHHKLVNWLFDQAFNPGRDTLPVLGVAKTVQGKVFGPIQKILSSYLAEGLKSNKALQTSISLSRYYYENIQIICLEGIENLNEDQGLERYLKALIYQGIQSKLEIEGTTYKPENTYSQLTPSPENAYSQLGKFRIPPLSYFPQSMKPQDSRIWYEIDFETEEKCIIANFIKVLTNCKIDKKLPTKEVENLPVLLQNLIYDEKHQEIQGEALVTRKIQRSVDKGLLEFKIKRLMVYLKACHIGLGDEFQPNARFGKGLNKKNFFEWFDDLLYTHTGDLLPIFGKFIIKDRNYLQEPFISRRYSDIQILLIDYFADSASDSGIIRLALSLIGYFYFYQDTDRQGFPHSLRDEQDYWDSVIRVLKRKFEHRRRHSLRHVFEHSIIHKSGDHDL</sequence>
<dbReference type="VEuPathDB" id="FungiDB:PSHT_03046"/>
<feature type="compositionally biased region" description="Polar residues" evidence="1">
    <location>
        <begin position="255"/>
        <end position="265"/>
    </location>
</feature>
<dbReference type="AlphaFoldDB" id="A0A2S4VMJ1"/>
<accession>A0A2S4VMJ1</accession>
<organism evidence="2 3">
    <name type="scientific">Puccinia striiformis</name>
    <dbReference type="NCBI Taxonomy" id="27350"/>
    <lineage>
        <taxon>Eukaryota</taxon>
        <taxon>Fungi</taxon>
        <taxon>Dikarya</taxon>
        <taxon>Basidiomycota</taxon>
        <taxon>Pucciniomycotina</taxon>
        <taxon>Pucciniomycetes</taxon>
        <taxon>Pucciniales</taxon>
        <taxon>Pucciniaceae</taxon>
        <taxon>Puccinia</taxon>
    </lineage>
</organism>
<dbReference type="VEuPathDB" id="FungiDB:PSHT_03045"/>
<dbReference type="EMBL" id="PKSL01000044">
    <property type="protein sequence ID" value="POW10713.1"/>
    <property type="molecule type" value="Genomic_DNA"/>
</dbReference>
<dbReference type="Proteomes" id="UP000239156">
    <property type="component" value="Unassembled WGS sequence"/>
</dbReference>
<feature type="region of interest" description="Disordered" evidence="1">
    <location>
        <begin position="249"/>
        <end position="269"/>
    </location>
</feature>
<evidence type="ECO:0000313" key="2">
    <source>
        <dbReference type="EMBL" id="POW10713.1"/>
    </source>
</evidence>
<protein>
    <submittedName>
        <fullName evidence="2">Uncharacterized protein</fullName>
    </submittedName>
</protein>